<dbReference type="SMART" id="SM00978">
    <property type="entry name" value="Tim44"/>
    <property type="match status" value="1"/>
</dbReference>
<sequence>MNNALFRLRTNTTAVSGVALRLTRSGTTAYKPIASRYLLASGLHTSRIQLDGGHISPIKAFAESIKRQVKENQEMQENMKLLEDRSSKIADSAAMKKTKEAASASSEALKKTAKVVGGAVGEGIKVVADTPVVKVTGAAVKTTAKAVGTAASAATAPIRNTETYKTVERNVKGYVDEASLQYGGYRDKETRARSRIMSRTNKARSFAEYQRTRVVKADENAGEGMVLHKDSKWKESWDNFKSTNSVMQGIFKARKDYEESENPVIEASRVVTDKVRGVFGFFFNETESATALRQIRDQIDPTFNIEDFIRECREFIIPEILDAYLHSDAETLKVWCSEASYNVLTAIFTAQVQQGVISDCKILDMRHVDFHSARMLENDVPVIVVTFQTQENNVFRDKKTGEIVQGSEDVIEACHYVSIFTKVPENADDPVTNGWKMIDLAKQASRLPGRRTQKYLFRDRHSAQFIF</sequence>
<keyword evidence="8" id="KW-0809">Transit peptide</keyword>
<keyword evidence="5 13" id="KW-0999">Mitochondrion inner membrane</keyword>
<evidence type="ECO:0000259" key="15">
    <source>
        <dbReference type="SMART" id="SM00978"/>
    </source>
</evidence>
<accession>A0A1Y1W394</accession>
<evidence type="ECO:0000256" key="8">
    <source>
        <dbReference type="ARBA" id="ARBA00022946"/>
    </source>
</evidence>
<dbReference type="GO" id="GO:0005743">
    <property type="term" value="C:mitochondrial inner membrane"/>
    <property type="evidence" value="ECO:0007669"/>
    <property type="project" value="UniProtKB-SubCell"/>
</dbReference>
<dbReference type="AlphaFoldDB" id="A0A1Y1W394"/>
<dbReference type="Pfam" id="PF04280">
    <property type="entry name" value="Tim44"/>
    <property type="match status" value="1"/>
</dbReference>
<protein>
    <recommendedName>
        <fullName evidence="12 13">Mitochondrial import inner membrane translocase subunit TIM44</fullName>
    </recommendedName>
</protein>
<evidence type="ECO:0000256" key="5">
    <source>
        <dbReference type="ARBA" id="ARBA00022792"/>
    </source>
</evidence>
<organism evidence="16 17">
    <name type="scientific">Linderina pennispora</name>
    <dbReference type="NCBI Taxonomy" id="61395"/>
    <lineage>
        <taxon>Eukaryota</taxon>
        <taxon>Fungi</taxon>
        <taxon>Fungi incertae sedis</taxon>
        <taxon>Zoopagomycota</taxon>
        <taxon>Kickxellomycotina</taxon>
        <taxon>Kickxellomycetes</taxon>
        <taxon>Kickxellales</taxon>
        <taxon>Kickxellaceae</taxon>
        <taxon>Linderina</taxon>
    </lineage>
</organism>
<evidence type="ECO:0000313" key="17">
    <source>
        <dbReference type="Proteomes" id="UP000193922"/>
    </source>
</evidence>
<keyword evidence="11 13" id="KW-0472">Membrane</keyword>
<dbReference type="RefSeq" id="XP_040741859.1">
    <property type="nucleotide sequence ID" value="XM_040889819.1"/>
</dbReference>
<dbReference type="OrthoDB" id="10265990at2759"/>
<reference evidence="16 17" key="1">
    <citation type="submission" date="2016-07" db="EMBL/GenBank/DDBJ databases">
        <title>Pervasive Adenine N6-methylation of Active Genes in Fungi.</title>
        <authorList>
            <consortium name="DOE Joint Genome Institute"/>
            <person name="Mondo S.J."/>
            <person name="Dannebaum R.O."/>
            <person name="Kuo R.C."/>
            <person name="Labutti K."/>
            <person name="Haridas S."/>
            <person name="Kuo A."/>
            <person name="Salamov A."/>
            <person name="Ahrendt S.R."/>
            <person name="Lipzen A."/>
            <person name="Sullivan W."/>
            <person name="Andreopoulos W.B."/>
            <person name="Clum A."/>
            <person name="Lindquist E."/>
            <person name="Daum C."/>
            <person name="Ramamoorthy G.K."/>
            <person name="Gryganskyi A."/>
            <person name="Culley D."/>
            <person name="Magnuson J.K."/>
            <person name="James T.Y."/>
            <person name="O'Malley M.A."/>
            <person name="Stajich J.E."/>
            <person name="Spatafora J.W."/>
            <person name="Visel A."/>
            <person name="Grigoriev I.V."/>
        </authorList>
    </citation>
    <scope>NUCLEOTIDE SEQUENCE [LARGE SCALE GENOMIC DNA]</scope>
    <source>
        <strain evidence="16 17">ATCC 12442</strain>
    </source>
</reference>
<evidence type="ECO:0000256" key="1">
    <source>
        <dbReference type="ARBA" id="ARBA00004637"/>
    </source>
</evidence>
<dbReference type="FunFam" id="3.10.450.240:FF:000002">
    <property type="entry name" value="Mitochondrial import inner membrane translocase subunit TIM44"/>
    <property type="match status" value="1"/>
</dbReference>
<feature type="domain" description="Tim44-like" evidence="15">
    <location>
        <begin position="288"/>
        <end position="442"/>
    </location>
</feature>
<dbReference type="PIRSF" id="PIRSF037871">
    <property type="entry name" value="TIM44"/>
    <property type="match status" value="1"/>
</dbReference>
<dbReference type="GeneID" id="63806467"/>
<gene>
    <name evidence="16" type="ORF">DL89DRAFT_285400</name>
</gene>
<evidence type="ECO:0000256" key="6">
    <source>
        <dbReference type="ARBA" id="ARBA00022840"/>
    </source>
</evidence>
<comment type="function">
    <text evidence="13">Essential component of the PAM complex, a complex required for the translocation of transit peptide-containing proteins from the inner membrane into the mitochondrial matrix in an ATP-dependent manner.</text>
</comment>
<comment type="caution">
    <text evidence="16">The sequence shown here is derived from an EMBL/GenBank/DDBJ whole genome shotgun (WGS) entry which is preliminary data.</text>
</comment>
<evidence type="ECO:0000256" key="14">
    <source>
        <dbReference type="SAM" id="Coils"/>
    </source>
</evidence>
<evidence type="ECO:0000256" key="12">
    <source>
        <dbReference type="ARBA" id="ARBA00074309"/>
    </source>
</evidence>
<dbReference type="EMBL" id="MCFD01000011">
    <property type="protein sequence ID" value="ORX68013.1"/>
    <property type="molecule type" value="Genomic_DNA"/>
</dbReference>
<dbReference type="Gene3D" id="3.10.450.240">
    <property type="match status" value="1"/>
</dbReference>
<comment type="similarity">
    <text evidence="2 13">Belongs to the Tim44 family.</text>
</comment>
<keyword evidence="4" id="KW-0547">Nucleotide-binding</keyword>
<name>A0A1Y1W394_9FUNG</name>
<keyword evidence="14" id="KW-0175">Coiled coil</keyword>
<dbReference type="InterPro" id="IPR032710">
    <property type="entry name" value="NTF2-like_dom_sf"/>
</dbReference>
<dbReference type="STRING" id="61395.A0A1Y1W394"/>
<evidence type="ECO:0000256" key="7">
    <source>
        <dbReference type="ARBA" id="ARBA00022927"/>
    </source>
</evidence>
<comment type="subcellular location">
    <subcellularLocation>
        <location evidence="1">Mitochondrion inner membrane</location>
        <topology evidence="1">Peripheral membrane protein</topology>
    </subcellularLocation>
</comment>
<dbReference type="GO" id="GO:0005524">
    <property type="term" value="F:ATP binding"/>
    <property type="evidence" value="ECO:0007669"/>
    <property type="project" value="UniProtKB-KW"/>
</dbReference>
<proteinExistence type="inferred from homology"/>
<evidence type="ECO:0000256" key="11">
    <source>
        <dbReference type="ARBA" id="ARBA00023136"/>
    </source>
</evidence>
<evidence type="ECO:0000313" key="16">
    <source>
        <dbReference type="EMBL" id="ORX68013.1"/>
    </source>
</evidence>
<keyword evidence="9 13" id="KW-0811">Translocation</keyword>
<dbReference type="GO" id="GO:0051087">
    <property type="term" value="F:protein-folding chaperone binding"/>
    <property type="evidence" value="ECO:0007669"/>
    <property type="project" value="InterPro"/>
</dbReference>
<keyword evidence="6" id="KW-0067">ATP-binding</keyword>
<evidence type="ECO:0000256" key="9">
    <source>
        <dbReference type="ARBA" id="ARBA00023010"/>
    </source>
</evidence>
<evidence type="ECO:0000256" key="3">
    <source>
        <dbReference type="ARBA" id="ARBA00022448"/>
    </source>
</evidence>
<dbReference type="PANTHER" id="PTHR10721">
    <property type="entry name" value="MITOCHONDRIAL IMPORT INNER MEMBRANE TRANSLOCASE SUBUNIT TIM44"/>
    <property type="match status" value="1"/>
</dbReference>
<dbReference type="InterPro" id="IPR039544">
    <property type="entry name" value="Tim44-like"/>
</dbReference>
<keyword evidence="3 13" id="KW-0813">Transport</keyword>
<evidence type="ECO:0000256" key="4">
    <source>
        <dbReference type="ARBA" id="ARBA00022741"/>
    </source>
</evidence>
<dbReference type="GO" id="GO:0030150">
    <property type="term" value="P:protein import into mitochondrial matrix"/>
    <property type="evidence" value="ECO:0007669"/>
    <property type="project" value="InterPro"/>
</dbReference>
<keyword evidence="7 13" id="KW-0653">Protein transport</keyword>
<keyword evidence="17" id="KW-1185">Reference proteome</keyword>
<evidence type="ECO:0000256" key="10">
    <source>
        <dbReference type="ARBA" id="ARBA00023128"/>
    </source>
</evidence>
<dbReference type="SUPFAM" id="SSF54427">
    <property type="entry name" value="NTF2-like"/>
    <property type="match status" value="1"/>
</dbReference>
<dbReference type="PANTHER" id="PTHR10721:SF1">
    <property type="entry name" value="MITOCHONDRIAL IMPORT INNER MEMBRANE TRANSLOCASE SUBUNIT TIM44"/>
    <property type="match status" value="1"/>
</dbReference>
<keyword evidence="10 13" id="KW-0496">Mitochondrion</keyword>
<dbReference type="InterPro" id="IPR017303">
    <property type="entry name" value="Tim44"/>
</dbReference>
<dbReference type="InterPro" id="IPR007379">
    <property type="entry name" value="Tim44-like_dom"/>
</dbReference>
<feature type="coiled-coil region" evidence="14">
    <location>
        <begin position="58"/>
        <end position="92"/>
    </location>
</feature>
<dbReference type="Proteomes" id="UP000193922">
    <property type="component" value="Unassembled WGS sequence"/>
</dbReference>
<evidence type="ECO:0000256" key="13">
    <source>
        <dbReference type="PIRNR" id="PIRNR037871"/>
    </source>
</evidence>
<evidence type="ECO:0000256" key="2">
    <source>
        <dbReference type="ARBA" id="ARBA00009597"/>
    </source>
</evidence>